<accession>A0A315ZUN6</accession>
<dbReference type="SUPFAM" id="SSF53092">
    <property type="entry name" value="Creatinase/prolidase N-terminal domain"/>
    <property type="match status" value="1"/>
</dbReference>
<proteinExistence type="predicted"/>
<keyword evidence="2" id="KW-0378">Hydrolase</keyword>
<dbReference type="PANTHER" id="PTHR46112:SF2">
    <property type="entry name" value="XAA-PRO AMINOPEPTIDASE P-RELATED"/>
    <property type="match status" value="1"/>
</dbReference>
<dbReference type="OrthoDB" id="4850044at2"/>
<evidence type="ECO:0000259" key="1">
    <source>
        <dbReference type="Pfam" id="PF00557"/>
    </source>
</evidence>
<dbReference type="GO" id="GO:0004177">
    <property type="term" value="F:aminopeptidase activity"/>
    <property type="evidence" value="ECO:0007669"/>
    <property type="project" value="UniProtKB-KW"/>
</dbReference>
<evidence type="ECO:0000313" key="3">
    <source>
        <dbReference type="Proteomes" id="UP000254051"/>
    </source>
</evidence>
<dbReference type="PANTHER" id="PTHR46112">
    <property type="entry name" value="AMINOPEPTIDASE"/>
    <property type="match status" value="1"/>
</dbReference>
<protein>
    <submittedName>
        <fullName evidence="2">Xaa-Pro aminopeptidase</fullName>
    </submittedName>
</protein>
<dbReference type="SUPFAM" id="SSF55920">
    <property type="entry name" value="Creatinase/aminopeptidase"/>
    <property type="match status" value="1"/>
</dbReference>
<name>A0A315ZUN6_9FIRM</name>
<keyword evidence="2" id="KW-0031">Aminopeptidase</keyword>
<gene>
    <name evidence="2" type="ORF">SAMN05216529_108135</name>
</gene>
<evidence type="ECO:0000313" key="2">
    <source>
        <dbReference type="EMBL" id="SUQ14910.1"/>
    </source>
</evidence>
<reference evidence="3" key="1">
    <citation type="submission" date="2017-07" db="EMBL/GenBank/DDBJ databases">
        <authorList>
            <person name="Varghese N."/>
            <person name="Submissions S."/>
        </authorList>
    </citation>
    <scope>NUCLEOTIDE SEQUENCE [LARGE SCALE GENOMIC DNA]</scope>
    <source>
        <strain evidence="3">NLAE-zl-C134</strain>
    </source>
</reference>
<dbReference type="CDD" id="cd01066">
    <property type="entry name" value="APP_MetAP"/>
    <property type="match status" value="1"/>
</dbReference>
<keyword evidence="2" id="KW-0645">Protease</keyword>
<dbReference type="RefSeq" id="WP_109712223.1">
    <property type="nucleotide sequence ID" value="NZ_QGDS01000008.1"/>
</dbReference>
<dbReference type="EMBL" id="UHJJ01000008">
    <property type="protein sequence ID" value="SUQ14910.1"/>
    <property type="molecule type" value="Genomic_DNA"/>
</dbReference>
<dbReference type="InterPro" id="IPR050659">
    <property type="entry name" value="Peptidase_M24B"/>
</dbReference>
<organism evidence="2 3">
    <name type="scientific">Faecalicatena contorta</name>
    <dbReference type="NCBI Taxonomy" id="39482"/>
    <lineage>
        <taxon>Bacteria</taxon>
        <taxon>Bacillati</taxon>
        <taxon>Bacillota</taxon>
        <taxon>Clostridia</taxon>
        <taxon>Lachnospirales</taxon>
        <taxon>Lachnospiraceae</taxon>
        <taxon>Faecalicatena</taxon>
    </lineage>
</organism>
<dbReference type="Pfam" id="PF00557">
    <property type="entry name" value="Peptidase_M24"/>
    <property type="match status" value="1"/>
</dbReference>
<sequence>MKDFEMKLNRIYGYLEKSNYDGMILGRRDNFFWLTGGEESGVVLNAETGFVYLVITRTKRWAVAMRADIDRAMQEQLLGAGFEPCELDWKSISKEEQAVKLLEGGKIVSDIPIEGAVADLEGIYSLEYPMTQTEVERYKVFGRLCDRILKYTADKIRGGMTENEIKRIFIQQCVKYDIDIDVLLIGSDERISRYRHCTPTDKVIEKTVLISPALRKKGLHANLARMISIGEPDGELRKKYDDVCEIQAKIIAASKKGVRFTDILNLQEKLYEEKGYADEWMKHLHGGPIGYMLTDGAAMFNPEKRMSEGQAYEWYVTVTGAKSAELVMNIEDQVTVVSLGGYWPERQYGDDAENTVSLPDILVLE</sequence>
<keyword evidence="3" id="KW-1185">Reference proteome</keyword>
<dbReference type="AlphaFoldDB" id="A0A315ZUN6"/>
<dbReference type="InterPro" id="IPR029149">
    <property type="entry name" value="Creatin/AminoP/Spt16_N"/>
</dbReference>
<feature type="domain" description="Peptidase M24" evidence="1">
    <location>
        <begin position="138"/>
        <end position="336"/>
    </location>
</feature>
<dbReference type="Gene3D" id="3.90.230.10">
    <property type="entry name" value="Creatinase/methionine aminopeptidase superfamily"/>
    <property type="match status" value="1"/>
</dbReference>
<dbReference type="InterPro" id="IPR000994">
    <property type="entry name" value="Pept_M24"/>
</dbReference>
<dbReference type="InterPro" id="IPR036005">
    <property type="entry name" value="Creatinase/aminopeptidase-like"/>
</dbReference>
<dbReference type="Proteomes" id="UP000254051">
    <property type="component" value="Unassembled WGS sequence"/>
</dbReference>